<keyword evidence="3" id="KW-1185">Reference proteome</keyword>
<dbReference type="PANTHER" id="PTHR12843:SF5">
    <property type="entry name" value="EEF1A LYSINE METHYLTRANSFERASE 2"/>
    <property type="match status" value="1"/>
</dbReference>
<dbReference type="Pfam" id="PF13649">
    <property type="entry name" value="Methyltransf_25"/>
    <property type="match status" value="1"/>
</dbReference>
<dbReference type="InterPro" id="IPR041698">
    <property type="entry name" value="Methyltransf_25"/>
</dbReference>
<dbReference type="Gene3D" id="3.40.50.150">
    <property type="entry name" value="Vaccinia Virus protein VP39"/>
    <property type="match status" value="1"/>
</dbReference>
<gene>
    <name evidence="2" type="ORF">LJ725_25800</name>
</gene>
<feature type="domain" description="Methyltransferase" evidence="1">
    <location>
        <begin position="45"/>
        <end position="128"/>
    </location>
</feature>
<dbReference type="SUPFAM" id="SSF53335">
    <property type="entry name" value="S-adenosyl-L-methionine-dependent methyltransferases"/>
    <property type="match status" value="1"/>
</dbReference>
<accession>A0ABS8L248</accession>
<reference evidence="2 3" key="1">
    <citation type="submission" date="2021-11" db="EMBL/GenBank/DDBJ databases">
        <authorList>
            <person name="Lee D.-H."/>
            <person name="Kim S.-B."/>
        </authorList>
    </citation>
    <scope>NUCLEOTIDE SEQUENCE [LARGE SCALE GENOMIC DNA]</scope>
    <source>
        <strain evidence="2 3">KCTC 52223</strain>
    </source>
</reference>
<name>A0ABS8L248_9HYPH</name>
<protein>
    <submittedName>
        <fullName evidence="2">Methyltransferase domain-containing protein</fullName>
    </submittedName>
</protein>
<dbReference type="EMBL" id="JAJISD010000014">
    <property type="protein sequence ID" value="MCC8432404.1"/>
    <property type="molecule type" value="Genomic_DNA"/>
</dbReference>
<dbReference type="InterPro" id="IPR029063">
    <property type="entry name" value="SAM-dependent_MTases_sf"/>
</dbReference>
<keyword evidence="2" id="KW-0489">Methyltransferase</keyword>
<keyword evidence="2" id="KW-0808">Transferase</keyword>
<dbReference type="Proteomes" id="UP001198862">
    <property type="component" value="Unassembled WGS sequence"/>
</dbReference>
<comment type="caution">
    <text evidence="2">The sequence shown here is derived from an EMBL/GenBank/DDBJ whole genome shotgun (WGS) entry which is preliminary data.</text>
</comment>
<evidence type="ECO:0000313" key="2">
    <source>
        <dbReference type="EMBL" id="MCC8432404.1"/>
    </source>
</evidence>
<evidence type="ECO:0000313" key="3">
    <source>
        <dbReference type="Proteomes" id="UP001198862"/>
    </source>
</evidence>
<evidence type="ECO:0000259" key="1">
    <source>
        <dbReference type="Pfam" id="PF13649"/>
    </source>
</evidence>
<proteinExistence type="predicted"/>
<sequence length="205" mass="22322">MSGTRSHWEEVYSTKSETAVSWFQPHSERSLELIASAMPDRASAIVDIGGGASRLVDDLIARGYTDLTVLDVAEAALEKSRTRLGREAGKVAWIAADITQWRPPRAYAVWHDRAVFHFLTEPDNQAAYLSALEAGTSAGSAVIMATFALDGPEKCSGLAVQRYSAATLAARLGPAFSLTGEASEAHRTPWGTEQRFSYATFRRRT</sequence>
<dbReference type="GO" id="GO:0008168">
    <property type="term" value="F:methyltransferase activity"/>
    <property type="evidence" value="ECO:0007669"/>
    <property type="project" value="UniProtKB-KW"/>
</dbReference>
<dbReference type="RefSeq" id="WP_230553822.1">
    <property type="nucleotide sequence ID" value="NZ_JAJISD010000014.1"/>
</dbReference>
<dbReference type="GO" id="GO:0032259">
    <property type="term" value="P:methylation"/>
    <property type="evidence" value="ECO:0007669"/>
    <property type="project" value="UniProtKB-KW"/>
</dbReference>
<dbReference type="CDD" id="cd02440">
    <property type="entry name" value="AdoMet_MTases"/>
    <property type="match status" value="1"/>
</dbReference>
<dbReference type="PANTHER" id="PTHR12843">
    <property type="entry name" value="PROTEIN-LYSINE N-METHYLTRANSFERASE METTL10"/>
    <property type="match status" value="1"/>
</dbReference>
<organism evidence="2 3">
    <name type="scientific">Reyranella aquatilis</name>
    <dbReference type="NCBI Taxonomy" id="2035356"/>
    <lineage>
        <taxon>Bacteria</taxon>
        <taxon>Pseudomonadati</taxon>
        <taxon>Pseudomonadota</taxon>
        <taxon>Alphaproteobacteria</taxon>
        <taxon>Hyphomicrobiales</taxon>
        <taxon>Reyranellaceae</taxon>
        <taxon>Reyranella</taxon>
    </lineage>
</organism>